<dbReference type="AlphaFoldDB" id="A0A366JS68"/>
<feature type="active site" description="Proton acceptor; for enolization step" evidence="4">
    <location>
        <position position="67"/>
    </location>
</feature>
<dbReference type="HAMAP" id="MF_01241">
    <property type="entry name" value="GlcN6P_deamin"/>
    <property type="match status" value="1"/>
</dbReference>
<dbReference type="GO" id="GO:0004342">
    <property type="term" value="F:glucosamine-6-phosphate deaminase activity"/>
    <property type="evidence" value="ECO:0007669"/>
    <property type="project" value="UniProtKB-UniRule"/>
</dbReference>
<dbReference type="Gene3D" id="3.40.50.1360">
    <property type="match status" value="1"/>
</dbReference>
<comment type="catalytic activity">
    <reaction evidence="1 4">
        <text>alpha-D-glucosamine 6-phosphate + H2O = beta-D-fructose 6-phosphate + NH4(+)</text>
        <dbReference type="Rhea" id="RHEA:12172"/>
        <dbReference type="ChEBI" id="CHEBI:15377"/>
        <dbReference type="ChEBI" id="CHEBI:28938"/>
        <dbReference type="ChEBI" id="CHEBI:57634"/>
        <dbReference type="ChEBI" id="CHEBI:75989"/>
        <dbReference type="EC" id="3.5.99.6"/>
    </reaction>
</comment>
<dbReference type="GO" id="GO:0005737">
    <property type="term" value="C:cytoplasm"/>
    <property type="evidence" value="ECO:0007669"/>
    <property type="project" value="TreeGrafter"/>
</dbReference>
<comment type="function">
    <text evidence="4">Catalyzes the reversible isomerization-deamination of glucosamine 6-phosphate (GlcN6P) to form fructose 6-phosphate (Fru6P) and ammonium ion.</text>
</comment>
<dbReference type="Pfam" id="PF01182">
    <property type="entry name" value="Glucosamine_iso"/>
    <property type="match status" value="1"/>
</dbReference>
<evidence type="ECO:0000256" key="1">
    <source>
        <dbReference type="ARBA" id="ARBA00000644"/>
    </source>
</evidence>
<evidence type="ECO:0000256" key="3">
    <source>
        <dbReference type="ARBA" id="ARBA00023277"/>
    </source>
</evidence>
<proteinExistence type="inferred from homology"/>
<dbReference type="FunFam" id="3.40.50.1360:FF:000003">
    <property type="entry name" value="Glucosamine-6-phosphate deaminase"/>
    <property type="match status" value="1"/>
</dbReference>
<dbReference type="STRING" id="1399.VL14_08400"/>
<evidence type="ECO:0000313" key="6">
    <source>
        <dbReference type="EMBL" id="RBP91420.1"/>
    </source>
</evidence>
<dbReference type="GO" id="GO:0019262">
    <property type="term" value="P:N-acetylneuraminate catabolic process"/>
    <property type="evidence" value="ECO:0007669"/>
    <property type="project" value="UniProtKB-UniRule"/>
</dbReference>
<name>A0A366JS68_CYTFI</name>
<feature type="active site" description="Proton acceptor; for ring-opening step" evidence="4">
    <location>
        <position position="138"/>
    </location>
</feature>
<protein>
    <recommendedName>
        <fullName evidence="4">Glucosamine-6-phosphate deaminase</fullName>
        <ecNumber evidence="4">3.5.99.6</ecNumber>
    </recommendedName>
    <alternativeName>
        <fullName evidence="4">GlcN6P deaminase</fullName>
        <shortName evidence="4">GNPDA</shortName>
    </alternativeName>
    <alternativeName>
        <fullName evidence="4">Glucosamine-6-phosphate isomerase</fullName>
    </alternativeName>
</protein>
<feature type="active site" description="For ring-opening step" evidence="4">
    <location>
        <position position="143"/>
    </location>
</feature>
<reference evidence="6 7" key="1">
    <citation type="submission" date="2018-06" db="EMBL/GenBank/DDBJ databases">
        <title>Freshwater and sediment microbial communities from various areas in North America, analyzing microbe dynamics in response to fracking.</title>
        <authorList>
            <person name="Lamendella R."/>
        </authorList>
    </citation>
    <scope>NUCLEOTIDE SEQUENCE [LARGE SCALE GENOMIC DNA]</scope>
    <source>
        <strain evidence="6 7">14_TX</strain>
    </source>
</reference>
<dbReference type="EMBL" id="QNSF01000008">
    <property type="protein sequence ID" value="RBP91420.1"/>
    <property type="molecule type" value="Genomic_DNA"/>
</dbReference>
<comment type="pathway">
    <text evidence="4">Amino-sugar metabolism; N-acetylneuraminate degradation; D-fructose 6-phosphate from N-acetylneuraminate: step 5/5.</text>
</comment>
<dbReference type="GO" id="GO:0006043">
    <property type="term" value="P:glucosamine catabolic process"/>
    <property type="evidence" value="ECO:0007669"/>
    <property type="project" value="TreeGrafter"/>
</dbReference>
<dbReference type="GO" id="GO:0006046">
    <property type="term" value="P:N-acetylglucosamine catabolic process"/>
    <property type="evidence" value="ECO:0007669"/>
    <property type="project" value="UniProtKB-UniRule"/>
</dbReference>
<accession>A0A366JS68</accession>
<evidence type="ECO:0000313" key="7">
    <source>
        <dbReference type="Proteomes" id="UP000252731"/>
    </source>
</evidence>
<dbReference type="InterPro" id="IPR037171">
    <property type="entry name" value="NagB/RpiA_transferase-like"/>
</dbReference>
<dbReference type="NCBIfam" id="TIGR00502">
    <property type="entry name" value="nagB"/>
    <property type="match status" value="1"/>
</dbReference>
<dbReference type="GO" id="GO:0005975">
    <property type="term" value="P:carbohydrate metabolic process"/>
    <property type="evidence" value="ECO:0007669"/>
    <property type="project" value="InterPro"/>
</dbReference>
<dbReference type="Proteomes" id="UP000252731">
    <property type="component" value="Unassembled WGS sequence"/>
</dbReference>
<sequence length="247" mass="27552">MKIIRTADYNHMSQKAAQLMIEKIRQQPGMTLGLATGSTPKGVYAELIKDHQENGTSYEKITTINLDEYIGLLPSDPNSYRHFMNSELFDHLDIRLEHTHLPNGAAEDMPQESERYEQLIKDLANIDLQLLGIGRNGHIGFNEPGTSFHSRTHIVDLAESTRKANARFFNSIEDVPAQAITMGIASILDSREILLLASGSAKAEAIRQLVYGEPDEQFPASALKLHENVTIIADEKALSLVSKDEHY</sequence>
<feature type="active site" description="For ring-opening step" evidence="4">
    <location>
        <position position="136"/>
    </location>
</feature>
<evidence type="ECO:0000256" key="2">
    <source>
        <dbReference type="ARBA" id="ARBA00022801"/>
    </source>
</evidence>
<keyword evidence="3 4" id="KW-0119">Carbohydrate metabolism</keyword>
<evidence type="ECO:0000256" key="4">
    <source>
        <dbReference type="HAMAP-Rule" id="MF_01241"/>
    </source>
</evidence>
<dbReference type="UniPathway" id="UPA00629">
    <property type="reaction ID" value="UER00684"/>
</dbReference>
<comment type="similarity">
    <text evidence="4">Belongs to the glucosamine/galactosamine-6-phosphate isomerase family. NagB subfamily.</text>
</comment>
<organism evidence="6 7">
    <name type="scientific">Cytobacillus firmus</name>
    <name type="common">Bacillus firmus</name>
    <dbReference type="NCBI Taxonomy" id="1399"/>
    <lineage>
        <taxon>Bacteria</taxon>
        <taxon>Bacillati</taxon>
        <taxon>Bacillota</taxon>
        <taxon>Bacilli</taxon>
        <taxon>Bacillales</taxon>
        <taxon>Bacillaceae</taxon>
        <taxon>Cytobacillus</taxon>
    </lineage>
</organism>
<dbReference type="EC" id="3.5.99.6" evidence="4"/>
<dbReference type="RefSeq" id="WP_113883737.1">
    <property type="nucleotide sequence ID" value="NZ_QNSF01000008.1"/>
</dbReference>
<dbReference type="OrthoDB" id="9791139at2"/>
<feature type="domain" description="Glucosamine/galactosamine-6-phosphate isomerase" evidence="5">
    <location>
        <begin position="11"/>
        <end position="228"/>
    </location>
</feature>
<keyword evidence="7" id="KW-1185">Reference proteome</keyword>
<dbReference type="CDD" id="cd01399">
    <property type="entry name" value="GlcN6P_deaminase"/>
    <property type="match status" value="1"/>
</dbReference>
<dbReference type="InterPro" id="IPR004547">
    <property type="entry name" value="Glucosamine6P_isomerase"/>
</dbReference>
<evidence type="ECO:0000259" key="5">
    <source>
        <dbReference type="Pfam" id="PF01182"/>
    </source>
</evidence>
<dbReference type="PANTHER" id="PTHR11280">
    <property type="entry name" value="GLUCOSAMINE-6-PHOSPHATE ISOMERASE"/>
    <property type="match status" value="1"/>
</dbReference>
<dbReference type="InterPro" id="IPR006148">
    <property type="entry name" value="Glc/Gal-6P_isomerase"/>
</dbReference>
<gene>
    <name evidence="4" type="primary">nagB</name>
    <name evidence="6" type="ORF">DFO70_108206</name>
</gene>
<dbReference type="GO" id="GO:0042802">
    <property type="term" value="F:identical protein binding"/>
    <property type="evidence" value="ECO:0007669"/>
    <property type="project" value="TreeGrafter"/>
</dbReference>
<keyword evidence="2 4" id="KW-0378">Hydrolase</keyword>
<comment type="caution">
    <text evidence="4">Lacks conserved residue(s) required for the propagation of feature annotation.</text>
</comment>
<comment type="caution">
    <text evidence="6">The sequence shown here is derived from an EMBL/GenBank/DDBJ whole genome shotgun (WGS) entry which is preliminary data.</text>
</comment>
<dbReference type="PANTHER" id="PTHR11280:SF5">
    <property type="entry name" value="GLUCOSAMINE-6-PHOSPHATE ISOMERASE"/>
    <property type="match status" value="1"/>
</dbReference>
<dbReference type="SUPFAM" id="SSF100950">
    <property type="entry name" value="NagB/RpiA/CoA transferase-like"/>
    <property type="match status" value="1"/>
</dbReference>